<dbReference type="OrthoDB" id="9803687at2"/>
<feature type="domain" description="Pterin-binding" evidence="7">
    <location>
        <begin position="1"/>
        <end position="245"/>
    </location>
</feature>
<evidence type="ECO:0000313" key="8">
    <source>
        <dbReference type="EMBL" id="ADL11991.1"/>
    </source>
</evidence>
<keyword evidence="9" id="KW-1185">Reference proteome</keyword>
<dbReference type="GO" id="GO:0046872">
    <property type="term" value="F:metal ion binding"/>
    <property type="evidence" value="ECO:0007669"/>
    <property type="project" value="UniProtKB-KW"/>
</dbReference>
<dbReference type="PANTHER" id="PTHR45833:SF1">
    <property type="entry name" value="METHIONINE SYNTHASE"/>
    <property type="match status" value="1"/>
</dbReference>
<evidence type="ECO:0000313" key="9">
    <source>
        <dbReference type="Proteomes" id="UP000001661"/>
    </source>
</evidence>
<dbReference type="PROSITE" id="PS50972">
    <property type="entry name" value="PTERIN_BINDING"/>
    <property type="match status" value="1"/>
</dbReference>
<dbReference type="EMBL" id="CP002105">
    <property type="protein sequence ID" value="ADL11991.1"/>
    <property type="molecule type" value="Genomic_DNA"/>
</dbReference>
<dbReference type="PANTHER" id="PTHR45833">
    <property type="entry name" value="METHIONINE SYNTHASE"/>
    <property type="match status" value="1"/>
</dbReference>
<dbReference type="SUPFAM" id="SSF51717">
    <property type="entry name" value="Dihydropteroate synthetase-like"/>
    <property type="match status" value="1"/>
</dbReference>
<keyword evidence="4 8" id="KW-0808">Transferase</keyword>
<evidence type="ECO:0000256" key="5">
    <source>
        <dbReference type="ARBA" id="ARBA00022723"/>
    </source>
</evidence>
<comment type="similarity">
    <text evidence="1">Belongs to the vitamin-B12 dependent methionine synthase family.</text>
</comment>
<protein>
    <submittedName>
        <fullName evidence="8">Methionine synthase</fullName>
        <ecNumber evidence="8">2.1.1.13</ecNumber>
    </submittedName>
</protein>
<dbReference type="Gene3D" id="3.20.20.20">
    <property type="entry name" value="Dihydropteroate synthase-like"/>
    <property type="match status" value="1"/>
</dbReference>
<reference evidence="8 9" key="1">
    <citation type="journal article" date="2010" name="Stand. Genomic Sci.">
        <title>Complete genome sequence of Acetohalobium arabaticum type strain (Z-7288).</title>
        <authorList>
            <person name="Sikorski J."/>
            <person name="Lapidus A."/>
            <person name="Chertkov O."/>
            <person name="Lucas S."/>
            <person name="Copeland A."/>
            <person name="Glavina Del Rio T."/>
            <person name="Nolan M."/>
            <person name="Tice H."/>
            <person name="Cheng J.F."/>
            <person name="Han C."/>
            <person name="Brambilla E."/>
            <person name="Pitluck S."/>
            <person name="Liolios K."/>
            <person name="Ivanova N."/>
            <person name="Mavromatis K."/>
            <person name="Mikhailova N."/>
            <person name="Pati A."/>
            <person name="Bruce D."/>
            <person name="Detter C."/>
            <person name="Tapia R."/>
            <person name="Goodwin L."/>
            <person name="Chen A."/>
            <person name="Palaniappan K."/>
            <person name="Land M."/>
            <person name="Hauser L."/>
            <person name="Chang Y.J."/>
            <person name="Jeffries C.D."/>
            <person name="Rohde M."/>
            <person name="Goker M."/>
            <person name="Spring S."/>
            <person name="Woyke T."/>
            <person name="Bristow J."/>
            <person name="Eisen J.A."/>
            <person name="Markowitz V."/>
            <person name="Hugenholtz P."/>
            <person name="Kyrpides N.C."/>
            <person name="Klenk H.P."/>
        </authorList>
    </citation>
    <scope>NUCLEOTIDE SEQUENCE [LARGE SCALE GENOMIC DNA]</scope>
    <source>
        <strain evidence="9">ATCC 49924 / DSM 5501 / Z-7288</strain>
    </source>
</reference>
<dbReference type="GO" id="GO:0032259">
    <property type="term" value="P:methylation"/>
    <property type="evidence" value="ECO:0007669"/>
    <property type="project" value="UniProtKB-KW"/>
</dbReference>
<dbReference type="Proteomes" id="UP000001661">
    <property type="component" value="Chromosome"/>
</dbReference>
<dbReference type="RefSeq" id="WP_013277437.1">
    <property type="nucleotide sequence ID" value="NC_014378.1"/>
</dbReference>
<dbReference type="AlphaFoldDB" id="D9QUT2"/>
<evidence type="ECO:0000256" key="3">
    <source>
        <dbReference type="ARBA" id="ARBA00022628"/>
    </source>
</evidence>
<dbReference type="STRING" id="574087.Acear_0445"/>
<dbReference type="GO" id="GO:0008705">
    <property type="term" value="F:methionine synthase activity"/>
    <property type="evidence" value="ECO:0007669"/>
    <property type="project" value="UniProtKB-EC"/>
</dbReference>
<dbReference type="EC" id="2.1.1.13" evidence="8"/>
<keyword evidence="5" id="KW-0479">Metal-binding</keyword>
<dbReference type="Pfam" id="PF00809">
    <property type="entry name" value="Pterin_bind"/>
    <property type="match status" value="1"/>
</dbReference>
<dbReference type="GO" id="GO:0046653">
    <property type="term" value="P:tetrahydrofolate metabolic process"/>
    <property type="evidence" value="ECO:0007669"/>
    <property type="project" value="TreeGrafter"/>
</dbReference>
<evidence type="ECO:0000256" key="4">
    <source>
        <dbReference type="ARBA" id="ARBA00022679"/>
    </source>
</evidence>
<evidence type="ECO:0000256" key="2">
    <source>
        <dbReference type="ARBA" id="ARBA00022603"/>
    </source>
</evidence>
<dbReference type="InterPro" id="IPR000489">
    <property type="entry name" value="Pterin-binding_dom"/>
</dbReference>
<dbReference type="InterPro" id="IPR050554">
    <property type="entry name" value="Met_Synthase/Corrinoid"/>
</dbReference>
<dbReference type="eggNOG" id="COG1410">
    <property type="taxonomic scope" value="Bacteria"/>
</dbReference>
<dbReference type="HOGENOM" id="CLU_070996_0_0_9"/>
<gene>
    <name evidence="8" type="ordered locus">Acear_0445</name>
</gene>
<dbReference type="GO" id="GO:0031419">
    <property type="term" value="F:cobalamin binding"/>
    <property type="evidence" value="ECO:0007669"/>
    <property type="project" value="UniProtKB-KW"/>
</dbReference>
<sequence length="265" mass="29518">MIVIGELINTSREEVEPAVKNRNVDFIQELAKKQEEAGADYIDVNCGTLIKEEVEAMEWLVKTVQEVVDVPLCIDSPDPKALKKGLETCEKRPMINSITAEKERYEEILPLIQEYDAEIVALAMDESGMPEDDQDRINVATKLIDDLVADGVELEDIYLDPIIQPIGTDEEMGEYILAAIDEIITKYEDVHITCGLSNISHGLPKRQLLNQAFVVLAMSRGMDSAIMDPLDEKIMSLTIASDTLLGEDQYCANYIKAAKGDKLVI</sequence>
<keyword evidence="6" id="KW-0170">Cobalt</keyword>
<keyword evidence="3" id="KW-0846">Cobalamin</keyword>
<dbReference type="KEGG" id="aar:Acear_0445"/>
<dbReference type="GO" id="GO:0005829">
    <property type="term" value="C:cytosol"/>
    <property type="evidence" value="ECO:0007669"/>
    <property type="project" value="TreeGrafter"/>
</dbReference>
<accession>D9QUT2</accession>
<dbReference type="InterPro" id="IPR011005">
    <property type="entry name" value="Dihydropteroate_synth-like_sf"/>
</dbReference>
<keyword evidence="2 8" id="KW-0489">Methyltransferase</keyword>
<proteinExistence type="inferred from homology"/>
<name>D9QUT2_ACEAZ</name>
<dbReference type="GO" id="GO:0050667">
    <property type="term" value="P:homocysteine metabolic process"/>
    <property type="evidence" value="ECO:0007669"/>
    <property type="project" value="TreeGrafter"/>
</dbReference>
<organism evidence="8 9">
    <name type="scientific">Acetohalobium arabaticum (strain ATCC 49924 / DSM 5501 / Z-7288)</name>
    <dbReference type="NCBI Taxonomy" id="574087"/>
    <lineage>
        <taxon>Bacteria</taxon>
        <taxon>Bacillati</taxon>
        <taxon>Bacillota</taxon>
        <taxon>Clostridia</taxon>
        <taxon>Halanaerobiales</taxon>
        <taxon>Halobacteroidaceae</taxon>
        <taxon>Acetohalobium</taxon>
    </lineage>
</organism>
<evidence type="ECO:0000256" key="1">
    <source>
        <dbReference type="ARBA" id="ARBA00010398"/>
    </source>
</evidence>
<evidence type="ECO:0000259" key="7">
    <source>
        <dbReference type="PROSITE" id="PS50972"/>
    </source>
</evidence>
<dbReference type="NCBIfam" id="NF005719">
    <property type="entry name" value="PRK07535.1"/>
    <property type="match status" value="1"/>
</dbReference>
<evidence type="ECO:0000256" key="6">
    <source>
        <dbReference type="ARBA" id="ARBA00023285"/>
    </source>
</evidence>